<comment type="caution">
    <text evidence="2">The sequence shown here is derived from an EMBL/GenBank/DDBJ whole genome shotgun (WGS) entry which is preliminary data.</text>
</comment>
<dbReference type="Proteomes" id="UP001054945">
    <property type="component" value="Unassembled WGS sequence"/>
</dbReference>
<evidence type="ECO:0000313" key="2">
    <source>
        <dbReference type="EMBL" id="GIY66943.1"/>
    </source>
</evidence>
<proteinExistence type="predicted"/>
<sequence length="88" mass="9744">MENDVISVFLRCPAWDKRIIASIVDFRSFNKEFLRVSEPFESTLLTHSFGGPCRGLGRHPSPPPSPSSFTSKGVTRKGPLRSLSISLP</sequence>
<organism evidence="2 3">
    <name type="scientific">Caerostris extrusa</name>
    <name type="common">Bark spider</name>
    <name type="synonym">Caerostris bankana</name>
    <dbReference type="NCBI Taxonomy" id="172846"/>
    <lineage>
        <taxon>Eukaryota</taxon>
        <taxon>Metazoa</taxon>
        <taxon>Ecdysozoa</taxon>
        <taxon>Arthropoda</taxon>
        <taxon>Chelicerata</taxon>
        <taxon>Arachnida</taxon>
        <taxon>Araneae</taxon>
        <taxon>Araneomorphae</taxon>
        <taxon>Entelegynae</taxon>
        <taxon>Araneoidea</taxon>
        <taxon>Araneidae</taxon>
        <taxon>Caerostris</taxon>
    </lineage>
</organism>
<gene>
    <name evidence="2" type="ORF">CEXT_790301</name>
</gene>
<keyword evidence="3" id="KW-1185">Reference proteome</keyword>
<name>A0AAV4VA93_CAEEX</name>
<evidence type="ECO:0000313" key="3">
    <source>
        <dbReference type="Proteomes" id="UP001054945"/>
    </source>
</evidence>
<feature type="region of interest" description="Disordered" evidence="1">
    <location>
        <begin position="53"/>
        <end position="88"/>
    </location>
</feature>
<evidence type="ECO:0000256" key="1">
    <source>
        <dbReference type="SAM" id="MobiDB-lite"/>
    </source>
</evidence>
<dbReference type="AlphaFoldDB" id="A0AAV4VA93"/>
<accession>A0AAV4VA93</accession>
<reference evidence="2 3" key="1">
    <citation type="submission" date="2021-06" db="EMBL/GenBank/DDBJ databases">
        <title>Caerostris extrusa draft genome.</title>
        <authorList>
            <person name="Kono N."/>
            <person name="Arakawa K."/>
        </authorList>
    </citation>
    <scope>NUCLEOTIDE SEQUENCE [LARGE SCALE GENOMIC DNA]</scope>
</reference>
<dbReference type="EMBL" id="BPLR01014177">
    <property type="protein sequence ID" value="GIY66943.1"/>
    <property type="molecule type" value="Genomic_DNA"/>
</dbReference>
<protein>
    <submittedName>
        <fullName evidence="2">Uncharacterized protein</fullName>
    </submittedName>
</protein>